<keyword evidence="3" id="KW-1185">Reference proteome</keyword>
<reference evidence="2 3" key="1">
    <citation type="journal article" date="2019" name="Int. J. Syst. Evol. Microbiol.">
        <title>The Global Catalogue of Microorganisms (GCM) 10K type strain sequencing project: providing services to taxonomists for standard genome sequencing and annotation.</title>
        <authorList>
            <consortium name="The Broad Institute Genomics Platform"/>
            <consortium name="The Broad Institute Genome Sequencing Center for Infectious Disease"/>
            <person name="Wu L."/>
            <person name="Ma J."/>
        </authorList>
    </citation>
    <scope>NUCLEOTIDE SEQUENCE [LARGE SCALE GENOMIC DNA]</scope>
    <source>
        <strain evidence="2 3">JCM 15591</strain>
    </source>
</reference>
<gene>
    <name evidence="2" type="ORF">GCM10009810_05660</name>
</gene>
<protein>
    <recommendedName>
        <fullName evidence="4">Transposase</fullName>
    </recommendedName>
</protein>
<evidence type="ECO:0000256" key="1">
    <source>
        <dbReference type="SAM" id="MobiDB-lite"/>
    </source>
</evidence>
<proteinExistence type="predicted"/>
<evidence type="ECO:0000313" key="3">
    <source>
        <dbReference type="Proteomes" id="UP001501475"/>
    </source>
</evidence>
<feature type="region of interest" description="Disordered" evidence="1">
    <location>
        <begin position="1"/>
        <end position="22"/>
    </location>
</feature>
<dbReference type="EMBL" id="BAAAPN010000015">
    <property type="protein sequence ID" value="GAA1747950.1"/>
    <property type="molecule type" value="Genomic_DNA"/>
</dbReference>
<dbReference type="Proteomes" id="UP001501475">
    <property type="component" value="Unassembled WGS sequence"/>
</dbReference>
<organism evidence="2 3">
    <name type="scientific">Nostocoides vanveenii</name>
    <dbReference type="NCBI Taxonomy" id="330835"/>
    <lineage>
        <taxon>Bacteria</taxon>
        <taxon>Bacillati</taxon>
        <taxon>Actinomycetota</taxon>
        <taxon>Actinomycetes</taxon>
        <taxon>Micrococcales</taxon>
        <taxon>Intrasporangiaceae</taxon>
        <taxon>Nostocoides</taxon>
    </lineage>
</organism>
<evidence type="ECO:0008006" key="4">
    <source>
        <dbReference type="Google" id="ProtNLM"/>
    </source>
</evidence>
<comment type="caution">
    <text evidence="2">The sequence shown here is derived from an EMBL/GenBank/DDBJ whole genome shotgun (WGS) entry which is preliminary data.</text>
</comment>
<name>A0ABN2K467_9MICO</name>
<evidence type="ECO:0000313" key="2">
    <source>
        <dbReference type="EMBL" id="GAA1747950.1"/>
    </source>
</evidence>
<sequence>MVTDNGAVLPEHTPTRGGPGRQATAYGRLVGLTINSIAPECIAAQPLSCQKGATPRLTRSKQALAE</sequence>
<accession>A0ABN2K467</accession>